<dbReference type="AlphaFoldDB" id="A0A2K1QC93"/>
<dbReference type="CDD" id="cd18720">
    <property type="entry name" value="PIN_YqxD-like"/>
    <property type="match status" value="1"/>
</dbReference>
<dbReference type="HAMAP" id="MF_00489">
    <property type="entry name" value="UPF0178"/>
    <property type="match status" value="1"/>
</dbReference>
<proteinExistence type="inferred from homology"/>
<name>A0A2K1QC93_9GAMM</name>
<dbReference type="PANTHER" id="PTHR35146:SF1">
    <property type="entry name" value="UPF0178 PROTEIN YAII"/>
    <property type="match status" value="1"/>
</dbReference>
<keyword evidence="4" id="KW-1185">Reference proteome</keyword>
<protein>
    <recommendedName>
        <fullName evidence="2">UPF0178 protein COO59_05860</fullName>
    </recommendedName>
</protein>
<evidence type="ECO:0000256" key="1">
    <source>
        <dbReference type="ARBA" id="ARBA00008522"/>
    </source>
</evidence>
<dbReference type="Proteomes" id="UP000236345">
    <property type="component" value="Unassembled WGS sequence"/>
</dbReference>
<dbReference type="RefSeq" id="WP_103058883.1">
    <property type="nucleotide sequence ID" value="NZ_BSOF01000028.1"/>
</dbReference>
<gene>
    <name evidence="3" type="ORF">COO59_05860</name>
</gene>
<evidence type="ECO:0000313" key="3">
    <source>
        <dbReference type="EMBL" id="PNS12645.1"/>
    </source>
</evidence>
<dbReference type="NCBIfam" id="NF001095">
    <property type="entry name" value="PRK00124.1"/>
    <property type="match status" value="1"/>
</dbReference>
<dbReference type="PANTHER" id="PTHR35146">
    <property type="entry name" value="UPF0178 PROTEIN YAII"/>
    <property type="match status" value="1"/>
</dbReference>
<dbReference type="InterPro" id="IPR003791">
    <property type="entry name" value="UPF0178"/>
</dbReference>
<organism evidence="3 4">
    <name type="scientific">Mixta theicola</name>
    <dbReference type="NCBI Taxonomy" id="1458355"/>
    <lineage>
        <taxon>Bacteria</taxon>
        <taxon>Pseudomonadati</taxon>
        <taxon>Pseudomonadota</taxon>
        <taxon>Gammaproteobacteria</taxon>
        <taxon>Enterobacterales</taxon>
        <taxon>Erwiniaceae</taxon>
        <taxon>Mixta</taxon>
    </lineage>
</organism>
<evidence type="ECO:0000313" key="4">
    <source>
        <dbReference type="Proteomes" id="UP000236345"/>
    </source>
</evidence>
<accession>A0A2K1QC93</accession>
<comment type="similarity">
    <text evidence="1 2">Belongs to the UPF0178 family.</text>
</comment>
<dbReference type="Pfam" id="PF02639">
    <property type="entry name" value="DUF188"/>
    <property type="match status" value="1"/>
</dbReference>
<dbReference type="EMBL" id="NWUO01000003">
    <property type="protein sequence ID" value="PNS12645.1"/>
    <property type="molecule type" value="Genomic_DNA"/>
</dbReference>
<sequence>MPIWVDADACPKVIKEVLYRAAERSQTELILVANQPLSVPPSRFIRTLRVAAGFDVADNEIVQRVNREDLVITADIPLAAEVLAKGAAALNPRGERYSEATIRERLTMRDFMDTLRASGVQTGGPATLNQRDRQQFAAELDKWLLLQQRRNREQGKSTPNAAG</sequence>
<reference evidence="4" key="1">
    <citation type="submission" date="2017-09" db="EMBL/GenBank/DDBJ databases">
        <authorList>
            <person name="Palmer M."/>
            <person name="Steenkamp E.T."/>
            <person name="Coetzee M.P."/>
            <person name="Avontuur J.R."/>
            <person name="Van Zyl E."/>
            <person name="Chan W.-Y."/>
            <person name="Blom J."/>
            <person name="Venter S.N."/>
        </authorList>
    </citation>
    <scope>NUCLEOTIDE SEQUENCE [LARGE SCALE GENOMIC DNA]</scope>
    <source>
        <strain evidence="4">QC88-366</strain>
    </source>
</reference>
<comment type="caution">
    <text evidence="3">The sequence shown here is derived from an EMBL/GenBank/DDBJ whole genome shotgun (WGS) entry which is preliminary data.</text>
</comment>
<evidence type="ECO:0000256" key="2">
    <source>
        <dbReference type="HAMAP-Rule" id="MF_00489"/>
    </source>
</evidence>
<dbReference type="OrthoDB" id="9798918at2"/>